<name>A0A8D2KI00_UROPR</name>
<reference evidence="2" key="1">
    <citation type="submission" date="2025-08" db="UniProtKB">
        <authorList>
            <consortium name="Ensembl"/>
        </authorList>
    </citation>
    <scope>IDENTIFICATION</scope>
</reference>
<dbReference type="AlphaFoldDB" id="A0A8D2KI00"/>
<dbReference type="Proteomes" id="UP000694417">
    <property type="component" value="Unplaced"/>
</dbReference>
<protein>
    <submittedName>
        <fullName evidence="2">Uncharacterized protein</fullName>
    </submittedName>
</protein>
<dbReference type="GeneTree" id="ENSGT00390000014020"/>
<sequence>MGRSWRKAMFATWCSPGLREMDPGREDGGNFAASGPASPTRAPCLSEAGLKGPPGAHPLQFSLLHSLISFSGALTSIQLSSCTCSSC</sequence>
<evidence type="ECO:0000313" key="2">
    <source>
        <dbReference type="Ensembl" id="ENSUPAP00010014455.1"/>
    </source>
</evidence>
<keyword evidence="3" id="KW-1185">Reference proteome</keyword>
<dbReference type="Ensembl" id="ENSUPAT00010016519.1">
    <property type="protein sequence ID" value="ENSUPAP00010014455.1"/>
    <property type="gene ID" value="ENSUPAG00010011596.1"/>
</dbReference>
<accession>A0A8D2KI00</accession>
<evidence type="ECO:0000313" key="3">
    <source>
        <dbReference type="Proteomes" id="UP000694417"/>
    </source>
</evidence>
<organism evidence="2 3">
    <name type="scientific">Urocitellus parryii</name>
    <name type="common">Arctic ground squirrel</name>
    <name type="synonym">Spermophilus parryii</name>
    <dbReference type="NCBI Taxonomy" id="9999"/>
    <lineage>
        <taxon>Eukaryota</taxon>
        <taxon>Metazoa</taxon>
        <taxon>Chordata</taxon>
        <taxon>Craniata</taxon>
        <taxon>Vertebrata</taxon>
        <taxon>Euteleostomi</taxon>
        <taxon>Mammalia</taxon>
        <taxon>Eutheria</taxon>
        <taxon>Euarchontoglires</taxon>
        <taxon>Glires</taxon>
        <taxon>Rodentia</taxon>
        <taxon>Sciuromorpha</taxon>
        <taxon>Sciuridae</taxon>
        <taxon>Xerinae</taxon>
        <taxon>Marmotini</taxon>
        <taxon>Urocitellus</taxon>
    </lineage>
</organism>
<evidence type="ECO:0000256" key="1">
    <source>
        <dbReference type="SAM" id="MobiDB-lite"/>
    </source>
</evidence>
<proteinExistence type="predicted"/>
<feature type="region of interest" description="Disordered" evidence="1">
    <location>
        <begin position="20"/>
        <end position="40"/>
    </location>
</feature>
<reference evidence="2" key="2">
    <citation type="submission" date="2025-09" db="UniProtKB">
        <authorList>
            <consortium name="Ensembl"/>
        </authorList>
    </citation>
    <scope>IDENTIFICATION</scope>
</reference>